<protein>
    <submittedName>
        <fullName evidence="1">Uncharacterized protein</fullName>
    </submittedName>
</protein>
<reference evidence="1" key="1">
    <citation type="submission" date="2018-11" db="EMBL/GenBank/DDBJ databases">
        <title>A distinct lineage of giant viruses engineers rhodopsin photosystems in predatory marine eukaryotes.</title>
        <authorList>
            <person name="Needham D.M."/>
            <person name="Yoshizawa S."/>
            <person name="Hosaka T."/>
            <person name="Poirier C."/>
            <person name="Choi C.-J."/>
            <person name="Hehenberger E."/>
            <person name="Irwin N.A.T."/>
            <person name="Wilken S."/>
            <person name="Yung C.-M."/>
            <person name="Bachy C."/>
            <person name="Kurihara R."/>
            <person name="Nakajima Y."/>
            <person name="Kojima K."/>
            <person name="Kimura-Someya T."/>
            <person name="Leonard G."/>
            <person name="Malmstrom R.R."/>
            <person name="Mende D."/>
            <person name="Olson D.K."/>
            <person name="Sudo Y."/>
            <person name="Sudek S."/>
            <person name="Richards T.A."/>
            <person name="DeLong E.F."/>
            <person name="Keeling P.J."/>
            <person name="Santoro A.E."/>
            <person name="Shirouzu M."/>
            <person name="Iwasaki W."/>
            <person name="Worden A.Z."/>
        </authorList>
    </citation>
    <scope>NUCLEOTIDE SEQUENCE</scope>
</reference>
<sequence>MLICLKNEKNQFLPIESIIHTFLHELSHTVTIPEKVLSKNISNIKKKIQPTVKNVKKNSYMPNHHSTNFYINFSKILRIAEILGIYVLPKTHRNFQIKNLQRFDSLVNPNDSMSIGKTNIKI</sequence>
<dbReference type="EMBL" id="MK250090">
    <property type="protein sequence ID" value="QDY52293.1"/>
    <property type="molecule type" value="Genomic_DNA"/>
</dbReference>
<organism evidence="1">
    <name type="scientific">Mimiviridae sp. ChoanoV1</name>
    <dbReference type="NCBI Taxonomy" id="2596887"/>
    <lineage>
        <taxon>Viruses</taxon>
        <taxon>Varidnaviria</taxon>
        <taxon>Bamfordvirae</taxon>
        <taxon>Nucleocytoviricota</taxon>
        <taxon>Megaviricetes</taxon>
        <taxon>Imitervirales</taxon>
        <taxon>Schizomimiviridae</taxon>
    </lineage>
</organism>
<proteinExistence type="predicted"/>
<name>A0A5B8HWU1_9VIRU</name>
<evidence type="ECO:0000313" key="1">
    <source>
        <dbReference type="EMBL" id="QDY52293.1"/>
    </source>
</evidence>
<gene>
    <name evidence="1" type="ORF">6_5</name>
</gene>
<accession>A0A5B8HWU1</accession>